<dbReference type="Proteomes" id="UP000192491">
    <property type="component" value="Unassembled WGS sequence"/>
</dbReference>
<accession>A0A1Y1QRJ7</accession>
<evidence type="ECO:0000313" key="1">
    <source>
        <dbReference type="EMBL" id="OQX12144.1"/>
    </source>
</evidence>
<evidence type="ECO:0000313" key="2">
    <source>
        <dbReference type="Proteomes" id="UP000192491"/>
    </source>
</evidence>
<dbReference type="EMBL" id="MTEJ01000072">
    <property type="protein sequence ID" value="OQX12144.1"/>
    <property type="molecule type" value="Genomic_DNA"/>
</dbReference>
<name>A0A1Y1QRJ7_9GAMM</name>
<gene>
    <name evidence="1" type="ORF">BWK73_15800</name>
</gene>
<organism evidence="1 2">
    <name type="scientific">Thiothrix lacustris</name>
    <dbReference type="NCBI Taxonomy" id="525917"/>
    <lineage>
        <taxon>Bacteria</taxon>
        <taxon>Pseudomonadati</taxon>
        <taxon>Pseudomonadota</taxon>
        <taxon>Gammaproteobacteria</taxon>
        <taxon>Thiotrichales</taxon>
        <taxon>Thiotrichaceae</taxon>
        <taxon>Thiothrix</taxon>
    </lineage>
</organism>
<comment type="caution">
    <text evidence="1">The sequence shown here is derived from an EMBL/GenBank/DDBJ whole genome shotgun (WGS) entry which is preliminary data.</text>
</comment>
<reference evidence="1 2" key="1">
    <citation type="submission" date="2017-01" db="EMBL/GenBank/DDBJ databases">
        <title>Novel large sulfur bacteria in the metagenomes of groundwater-fed chemosynthetic microbial mats in the Lake Huron basin.</title>
        <authorList>
            <person name="Sharrar A.M."/>
            <person name="Flood B.E."/>
            <person name="Bailey J.V."/>
            <person name="Jones D.S."/>
            <person name="Biddanda B."/>
            <person name="Ruberg S.A."/>
            <person name="Marcus D.N."/>
            <person name="Dick G.J."/>
        </authorList>
    </citation>
    <scope>NUCLEOTIDE SEQUENCE [LARGE SCALE GENOMIC DNA]</scope>
    <source>
        <strain evidence="1">A8</strain>
    </source>
</reference>
<sequence length="63" mass="7254">YQHLIELKYCKKGDKQAGWEAQKQKGMQQVEEYLQLPSVAALHNLSAWLLVTDTARVEVVKLK</sequence>
<feature type="non-terminal residue" evidence="1">
    <location>
        <position position="1"/>
    </location>
</feature>
<dbReference type="AlphaFoldDB" id="A0A1Y1QRJ7"/>
<protein>
    <submittedName>
        <fullName evidence="1">Uncharacterized protein</fullName>
    </submittedName>
</protein>
<proteinExistence type="predicted"/>